<dbReference type="InterPro" id="IPR020094">
    <property type="entry name" value="TruA/RsuA/RluB/E/F_N"/>
</dbReference>
<evidence type="ECO:0000256" key="1">
    <source>
        <dbReference type="ARBA" id="ARBA00008348"/>
    </source>
</evidence>
<keyword evidence="2 4" id="KW-0694">RNA-binding</keyword>
<evidence type="ECO:0000256" key="3">
    <source>
        <dbReference type="ARBA" id="ARBA00023235"/>
    </source>
</evidence>
<dbReference type="RefSeq" id="WP_069364230.1">
    <property type="nucleotide sequence ID" value="NZ_CP012502.1"/>
</dbReference>
<proteinExistence type="inferred from homology"/>
<feature type="domain" description="RNA-binding S4" evidence="6">
    <location>
        <begin position="1"/>
        <end position="59"/>
    </location>
</feature>
<evidence type="ECO:0000256" key="5">
    <source>
        <dbReference type="RuleBase" id="RU003887"/>
    </source>
</evidence>
<dbReference type="PROSITE" id="PS50889">
    <property type="entry name" value="S4"/>
    <property type="match status" value="1"/>
</dbReference>
<dbReference type="GO" id="GO:0003723">
    <property type="term" value="F:RNA binding"/>
    <property type="evidence" value="ECO:0007669"/>
    <property type="project" value="UniProtKB-KW"/>
</dbReference>
<dbReference type="PANTHER" id="PTHR47683:SF4">
    <property type="entry name" value="PSEUDOURIDINE SYNTHASE"/>
    <property type="match status" value="1"/>
</dbReference>
<dbReference type="OrthoDB" id="9807213at2"/>
<dbReference type="InterPro" id="IPR020103">
    <property type="entry name" value="PsdUridine_synth_cat_dom_sf"/>
</dbReference>
<keyword evidence="7" id="KW-0456">Lyase</keyword>
<comment type="similarity">
    <text evidence="1 5">Belongs to the pseudouridine synthase RsuA family.</text>
</comment>
<dbReference type="GO" id="GO:0000455">
    <property type="term" value="P:enzyme-directed rRNA pseudouridine synthesis"/>
    <property type="evidence" value="ECO:0007669"/>
    <property type="project" value="UniProtKB-ARBA"/>
</dbReference>
<organism evidence="7 8">
    <name type="scientific">Salisediminibacterium beveridgei</name>
    <dbReference type="NCBI Taxonomy" id="632773"/>
    <lineage>
        <taxon>Bacteria</taxon>
        <taxon>Bacillati</taxon>
        <taxon>Bacillota</taxon>
        <taxon>Bacilli</taxon>
        <taxon>Bacillales</taxon>
        <taxon>Bacillaceae</taxon>
        <taxon>Salisediminibacterium</taxon>
    </lineage>
</organism>
<evidence type="ECO:0000259" key="6">
    <source>
        <dbReference type="SMART" id="SM00363"/>
    </source>
</evidence>
<dbReference type="Gene3D" id="3.30.70.1560">
    <property type="entry name" value="Alpha-L RNA-binding motif"/>
    <property type="match status" value="1"/>
</dbReference>
<evidence type="ECO:0000256" key="4">
    <source>
        <dbReference type="PROSITE-ProRule" id="PRU00182"/>
    </source>
</evidence>
<dbReference type="InterPro" id="IPR002942">
    <property type="entry name" value="S4_RNA-bd"/>
</dbReference>
<dbReference type="AlphaFoldDB" id="A0A1D7QSX3"/>
<dbReference type="InterPro" id="IPR018496">
    <property type="entry name" value="PsdUridine_synth_RsuA/RluB_CS"/>
</dbReference>
<dbReference type="EC" id="5.4.99.-" evidence="5"/>
<dbReference type="InterPro" id="IPR050343">
    <property type="entry name" value="RsuA_PseudoU_synthase"/>
</dbReference>
<dbReference type="InterPro" id="IPR006145">
    <property type="entry name" value="PsdUridine_synth_RsuA/RluA"/>
</dbReference>
<dbReference type="CDD" id="cd02553">
    <property type="entry name" value="PseudoU_synth_RsuA"/>
    <property type="match status" value="1"/>
</dbReference>
<dbReference type="SUPFAM" id="SSF55174">
    <property type="entry name" value="Alpha-L RNA-binding motif"/>
    <property type="match status" value="1"/>
</dbReference>
<dbReference type="Gene3D" id="3.10.290.10">
    <property type="entry name" value="RNA-binding S4 domain"/>
    <property type="match status" value="1"/>
</dbReference>
<accession>A0A1D7QSX3</accession>
<dbReference type="InterPro" id="IPR000748">
    <property type="entry name" value="PsdUridine_synth_RsuA/RluB/E/F"/>
</dbReference>
<dbReference type="InterPro" id="IPR042092">
    <property type="entry name" value="PsdUridine_s_RsuA/RluB/E/F_cat"/>
</dbReference>
<dbReference type="SUPFAM" id="SSF55120">
    <property type="entry name" value="Pseudouridine synthase"/>
    <property type="match status" value="1"/>
</dbReference>
<dbReference type="Proteomes" id="UP000094463">
    <property type="component" value="Chromosome"/>
</dbReference>
<evidence type="ECO:0000256" key="2">
    <source>
        <dbReference type="ARBA" id="ARBA00022884"/>
    </source>
</evidence>
<gene>
    <name evidence="7" type="ORF">BBEV_0744</name>
</gene>
<sequence length="240" mass="26896">MRVDKLLSHLGYGSRKDVKYLLKKGLFSVNGQTVKEGKVHVNPEEDELVLSGEPLHYRPYIYLMMNKPPGVLSATEDQSQSTVVDLLTDEDKLFEPFPVGRLDKDTTGLLLLTNDGKWAHSISSPKRKVEKTYQVQLAEPVTETMINALESGVILDDGYQTLPGKVVIPDADSSLHKVHLSIQEGKYHQVKRMFAAVGNHVRQLKRIEIGNVTLDPTLQQGEYRELSAEEIFLSGQVSEQ</sequence>
<reference evidence="7 8" key="1">
    <citation type="submission" date="2015-08" db="EMBL/GenBank/DDBJ databases">
        <title>The complete genome sequence of Bacillus beveridgei MLTeJB.</title>
        <authorList>
            <person name="Hanson T.E."/>
            <person name="Mesa C."/>
            <person name="Basesman S.M."/>
            <person name="Oremland R.S."/>
        </authorList>
    </citation>
    <scope>NUCLEOTIDE SEQUENCE [LARGE SCALE GENOMIC DNA]</scope>
    <source>
        <strain evidence="7 8">MLTeJB</strain>
    </source>
</reference>
<dbReference type="PROSITE" id="PS01149">
    <property type="entry name" value="PSI_RSU"/>
    <property type="match status" value="1"/>
</dbReference>
<dbReference type="GO" id="GO:0016829">
    <property type="term" value="F:lyase activity"/>
    <property type="evidence" value="ECO:0007669"/>
    <property type="project" value="UniProtKB-KW"/>
</dbReference>
<dbReference type="KEGG" id="bbev:BBEV_0744"/>
<evidence type="ECO:0000313" key="7">
    <source>
        <dbReference type="EMBL" id="AOM82116.1"/>
    </source>
</evidence>
<dbReference type="SMART" id="SM00363">
    <property type="entry name" value="S4"/>
    <property type="match status" value="1"/>
</dbReference>
<dbReference type="EMBL" id="CP012502">
    <property type="protein sequence ID" value="AOM82116.1"/>
    <property type="molecule type" value="Genomic_DNA"/>
</dbReference>
<dbReference type="GO" id="GO:0120159">
    <property type="term" value="F:rRNA pseudouridine synthase activity"/>
    <property type="evidence" value="ECO:0007669"/>
    <property type="project" value="UniProtKB-ARBA"/>
</dbReference>
<dbReference type="PATRIC" id="fig|632773.3.peg.781"/>
<dbReference type="Gene3D" id="3.30.70.580">
    <property type="entry name" value="Pseudouridine synthase I, catalytic domain, N-terminal subdomain"/>
    <property type="match status" value="1"/>
</dbReference>
<keyword evidence="3 5" id="KW-0413">Isomerase</keyword>
<dbReference type="Pfam" id="PF00849">
    <property type="entry name" value="PseudoU_synth_2"/>
    <property type="match status" value="1"/>
</dbReference>
<name>A0A1D7QSX3_9BACI</name>
<dbReference type="FunFam" id="3.30.70.1560:FF:000001">
    <property type="entry name" value="Pseudouridine synthase"/>
    <property type="match status" value="1"/>
</dbReference>
<dbReference type="CDD" id="cd00165">
    <property type="entry name" value="S4"/>
    <property type="match status" value="1"/>
</dbReference>
<protein>
    <recommendedName>
        <fullName evidence="5">Pseudouridine synthase</fullName>
        <ecNumber evidence="5">5.4.99.-</ecNumber>
    </recommendedName>
</protein>
<dbReference type="STRING" id="632773.BBEV_0744"/>
<keyword evidence="8" id="KW-1185">Reference proteome</keyword>
<dbReference type="InterPro" id="IPR036986">
    <property type="entry name" value="S4_RNA-bd_sf"/>
</dbReference>
<dbReference type="PANTHER" id="PTHR47683">
    <property type="entry name" value="PSEUDOURIDINE SYNTHASE FAMILY PROTEIN-RELATED"/>
    <property type="match status" value="1"/>
</dbReference>
<dbReference type="GO" id="GO:0005829">
    <property type="term" value="C:cytosol"/>
    <property type="evidence" value="ECO:0007669"/>
    <property type="project" value="UniProtKB-ARBA"/>
</dbReference>
<evidence type="ECO:0000313" key="8">
    <source>
        <dbReference type="Proteomes" id="UP000094463"/>
    </source>
</evidence>
<dbReference type="Pfam" id="PF01479">
    <property type="entry name" value="S4"/>
    <property type="match status" value="1"/>
</dbReference>
<dbReference type="NCBIfam" id="TIGR00093">
    <property type="entry name" value="pseudouridine synthase"/>
    <property type="match status" value="1"/>
</dbReference>